<protein>
    <recommendedName>
        <fullName evidence="7">2-C-methyl-D-erythritol 4-phosphate cytidylyltransferase</fullName>
        <ecNumber evidence="7">2.7.7.60</ecNumber>
    </recommendedName>
    <alternativeName>
        <fullName evidence="7">4-diphosphocytidyl-2C-methyl-D-erythritol synthase</fullName>
    </alternativeName>
    <alternativeName>
        <fullName evidence="7">MEP cytidylyltransferase</fullName>
        <shortName evidence="7">MCT</shortName>
    </alternativeName>
</protein>
<sequence>MNVAVILAGGHGTRMGIIDKPKQFIDVYGKPILIHTLEIFDANLDIDAIAVVCLDDWHEDLSIWLRKYELNKVKWIVRGGKTRQESVRNAIEVIKTSCNGDDIVIIHDAARPLVSNRIIKENIELAKKYGAVDTVIPTTDTIIRSKDGNKIFDVPVRRELYLGQTPQSFKYSIILEAHDKAVKDGILDATDDCQLVLNCNKDVYIVEGEKLNFKITTMDDLLLLKAIIKLGKIGEI</sequence>
<evidence type="ECO:0000256" key="7">
    <source>
        <dbReference type="HAMAP-Rule" id="MF_00108"/>
    </source>
</evidence>
<evidence type="ECO:0000313" key="8">
    <source>
        <dbReference type="EMBL" id="SHI53517.1"/>
    </source>
</evidence>
<evidence type="ECO:0000256" key="6">
    <source>
        <dbReference type="ARBA" id="ARBA00023229"/>
    </source>
</evidence>
<evidence type="ECO:0000256" key="5">
    <source>
        <dbReference type="ARBA" id="ARBA00022695"/>
    </source>
</evidence>
<dbReference type="PANTHER" id="PTHR32125:SF8">
    <property type="entry name" value="RIBITOL-5-PHOSPHATE CYTIDYLYLTRANSFERASE"/>
    <property type="match status" value="1"/>
</dbReference>
<dbReference type="STRING" id="1122184.SAMN02745176_00589"/>
<dbReference type="NCBIfam" id="TIGR00453">
    <property type="entry name" value="ispD"/>
    <property type="match status" value="1"/>
</dbReference>
<dbReference type="InterPro" id="IPR050088">
    <property type="entry name" value="IspD/TarI_cytidylyltransf_bact"/>
</dbReference>
<dbReference type="HAMAP" id="MF_00108">
    <property type="entry name" value="IspD"/>
    <property type="match status" value="1"/>
</dbReference>
<accession>A0A1M6BXU2</accession>
<keyword evidence="4 7" id="KW-0808">Transferase</keyword>
<dbReference type="GO" id="GO:0050518">
    <property type="term" value="F:2-C-methyl-D-erythritol 4-phosphate cytidylyltransferase activity"/>
    <property type="evidence" value="ECO:0007669"/>
    <property type="project" value="UniProtKB-UniRule"/>
</dbReference>
<dbReference type="Proteomes" id="UP000184442">
    <property type="component" value="Unassembled WGS sequence"/>
</dbReference>
<proteinExistence type="inferred from homology"/>
<evidence type="ECO:0000256" key="1">
    <source>
        <dbReference type="ARBA" id="ARBA00001282"/>
    </source>
</evidence>
<dbReference type="PROSITE" id="PS01295">
    <property type="entry name" value="ISPD"/>
    <property type="match status" value="1"/>
</dbReference>
<dbReference type="Pfam" id="PF01128">
    <property type="entry name" value="IspD"/>
    <property type="match status" value="1"/>
</dbReference>
<comment type="pathway">
    <text evidence="2 7">Isoprenoid biosynthesis; isopentenyl diphosphate biosynthesis via DXP pathway; isopentenyl diphosphate from 1-deoxy-D-xylulose 5-phosphate: step 2/6.</text>
</comment>
<reference evidence="8 9" key="1">
    <citation type="submission" date="2016-11" db="EMBL/GenBank/DDBJ databases">
        <authorList>
            <person name="Jaros S."/>
            <person name="Januszkiewicz K."/>
            <person name="Wedrychowicz H."/>
        </authorList>
    </citation>
    <scope>NUCLEOTIDE SEQUENCE [LARGE SCALE GENOMIC DNA]</scope>
    <source>
        <strain evidence="8 9">DSM 19022</strain>
    </source>
</reference>
<evidence type="ECO:0000256" key="3">
    <source>
        <dbReference type="ARBA" id="ARBA00009789"/>
    </source>
</evidence>
<evidence type="ECO:0000313" key="9">
    <source>
        <dbReference type="Proteomes" id="UP000184442"/>
    </source>
</evidence>
<dbReference type="FunFam" id="3.90.550.10:FF:000003">
    <property type="entry name" value="2-C-methyl-D-erythritol 4-phosphate cytidylyltransferase"/>
    <property type="match status" value="1"/>
</dbReference>
<dbReference type="GO" id="GO:0019288">
    <property type="term" value="P:isopentenyl diphosphate biosynthetic process, methylerythritol 4-phosphate pathway"/>
    <property type="evidence" value="ECO:0007669"/>
    <property type="project" value="UniProtKB-UniRule"/>
</dbReference>
<dbReference type="InterPro" id="IPR034683">
    <property type="entry name" value="IspD/TarI"/>
</dbReference>
<dbReference type="AlphaFoldDB" id="A0A1M6BXU2"/>
<dbReference type="OrthoDB" id="9806837at2"/>
<evidence type="ECO:0000256" key="4">
    <source>
        <dbReference type="ARBA" id="ARBA00022679"/>
    </source>
</evidence>
<dbReference type="InterPro" id="IPR029044">
    <property type="entry name" value="Nucleotide-diphossugar_trans"/>
</dbReference>
<dbReference type="EC" id="2.7.7.60" evidence="7"/>
<dbReference type="InterPro" id="IPR001228">
    <property type="entry name" value="IspD"/>
</dbReference>
<dbReference type="UniPathway" id="UPA00056">
    <property type="reaction ID" value="UER00093"/>
</dbReference>
<dbReference type="PANTHER" id="PTHR32125">
    <property type="entry name" value="2-C-METHYL-D-ERYTHRITOL 4-PHOSPHATE CYTIDYLYLTRANSFERASE, CHLOROPLASTIC"/>
    <property type="match status" value="1"/>
</dbReference>
<keyword evidence="9" id="KW-1185">Reference proteome</keyword>
<organism evidence="8 9">
    <name type="scientific">Lutispora thermophila DSM 19022</name>
    <dbReference type="NCBI Taxonomy" id="1122184"/>
    <lineage>
        <taxon>Bacteria</taxon>
        <taxon>Bacillati</taxon>
        <taxon>Bacillota</taxon>
        <taxon>Clostridia</taxon>
        <taxon>Lutisporales</taxon>
        <taxon>Lutisporaceae</taxon>
        <taxon>Lutispora</taxon>
    </lineage>
</organism>
<comment type="catalytic activity">
    <reaction evidence="1 7">
        <text>2-C-methyl-D-erythritol 4-phosphate + CTP + H(+) = 4-CDP-2-C-methyl-D-erythritol + diphosphate</text>
        <dbReference type="Rhea" id="RHEA:13429"/>
        <dbReference type="ChEBI" id="CHEBI:15378"/>
        <dbReference type="ChEBI" id="CHEBI:33019"/>
        <dbReference type="ChEBI" id="CHEBI:37563"/>
        <dbReference type="ChEBI" id="CHEBI:57823"/>
        <dbReference type="ChEBI" id="CHEBI:58262"/>
        <dbReference type="EC" id="2.7.7.60"/>
    </reaction>
</comment>
<feature type="site" description="Positions MEP for the nucleophilic attack" evidence="7">
    <location>
        <position position="157"/>
    </location>
</feature>
<gene>
    <name evidence="7" type="primary">ispD</name>
    <name evidence="8" type="ORF">SAMN02745176_00589</name>
</gene>
<feature type="site" description="Transition state stabilizer" evidence="7">
    <location>
        <position position="22"/>
    </location>
</feature>
<comment type="function">
    <text evidence="7">Catalyzes the formation of 4-diphosphocytidyl-2-C-methyl-D-erythritol from CTP and 2-C-methyl-D-erythritol 4-phosphate (MEP).</text>
</comment>
<feature type="site" description="Positions MEP for the nucleophilic attack" evidence="7">
    <location>
        <position position="214"/>
    </location>
</feature>
<name>A0A1M6BXU2_9FIRM</name>
<keyword evidence="5 7" id="KW-0548">Nucleotidyltransferase</keyword>
<dbReference type="InterPro" id="IPR018294">
    <property type="entry name" value="ISPD_synthase_CS"/>
</dbReference>
<comment type="similarity">
    <text evidence="3 7">Belongs to the IspD/TarI cytidylyltransferase family. IspD subfamily.</text>
</comment>
<dbReference type="CDD" id="cd02516">
    <property type="entry name" value="CDP-ME_synthetase"/>
    <property type="match status" value="1"/>
</dbReference>
<feature type="site" description="Transition state stabilizer" evidence="7">
    <location>
        <position position="14"/>
    </location>
</feature>
<dbReference type="RefSeq" id="WP_073024349.1">
    <property type="nucleotide sequence ID" value="NZ_FQZS01000004.1"/>
</dbReference>
<dbReference type="NCBIfam" id="NF001183">
    <property type="entry name" value="PRK00155.1-3"/>
    <property type="match status" value="1"/>
</dbReference>
<dbReference type="EMBL" id="FQZS01000004">
    <property type="protein sequence ID" value="SHI53517.1"/>
    <property type="molecule type" value="Genomic_DNA"/>
</dbReference>
<dbReference type="SUPFAM" id="SSF53448">
    <property type="entry name" value="Nucleotide-diphospho-sugar transferases"/>
    <property type="match status" value="1"/>
</dbReference>
<keyword evidence="6 7" id="KW-0414">Isoprene biosynthesis</keyword>
<dbReference type="Gene3D" id="3.90.550.10">
    <property type="entry name" value="Spore Coat Polysaccharide Biosynthesis Protein SpsA, Chain A"/>
    <property type="match status" value="1"/>
</dbReference>
<evidence type="ECO:0000256" key="2">
    <source>
        <dbReference type="ARBA" id="ARBA00004787"/>
    </source>
</evidence>